<evidence type="ECO:0000256" key="1">
    <source>
        <dbReference type="SAM" id="MobiDB-lite"/>
    </source>
</evidence>
<proteinExistence type="predicted"/>
<dbReference type="Proteomes" id="UP001066276">
    <property type="component" value="Chromosome 6"/>
</dbReference>
<protein>
    <submittedName>
        <fullName evidence="2">Uncharacterized protein</fullName>
    </submittedName>
</protein>
<dbReference type="AlphaFoldDB" id="A0AAV7QFF9"/>
<feature type="compositionally biased region" description="Basic and acidic residues" evidence="1">
    <location>
        <begin position="65"/>
        <end position="98"/>
    </location>
</feature>
<accession>A0AAV7QFF9</accession>
<name>A0AAV7QFF9_PLEWA</name>
<comment type="caution">
    <text evidence="2">The sequence shown here is derived from an EMBL/GenBank/DDBJ whole genome shotgun (WGS) entry which is preliminary data.</text>
</comment>
<evidence type="ECO:0000313" key="2">
    <source>
        <dbReference type="EMBL" id="KAJ1139261.1"/>
    </source>
</evidence>
<keyword evidence="3" id="KW-1185">Reference proteome</keyword>
<feature type="region of interest" description="Disordered" evidence="1">
    <location>
        <begin position="61"/>
        <end position="104"/>
    </location>
</feature>
<evidence type="ECO:0000313" key="3">
    <source>
        <dbReference type="Proteomes" id="UP001066276"/>
    </source>
</evidence>
<organism evidence="2 3">
    <name type="scientific">Pleurodeles waltl</name>
    <name type="common">Iberian ribbed newt</name>
    <dbReference type="NCBI Taxonomy" id="8319"/>
    <lineage>
        <taxon>Eukaryota</taxon>
        <taxon>Metazoa</taxon>
        <taxon>Chordata</taxon>
        <taxon>Craniata</taxon>
        <taxon>Vertebrata</taxon>
        <taxon>Euteleostomi</taxon>
        <taxon>Amphibia</taxon>
        <taxon>Batrachia</taxon>
        <taxon>Caudata</taxon>
        <taxon>Salamandroidea</taxon>
        <taxon>Salamandridae</taxon>
        <taxon>Pleurodelinae</taxon>
        <taxon>Pleurodeles</taxon>
    </lineage>
</organism>
<reference evidence="2" key="1">
    <citation type="journal article" date="2022" name="bioRxiv">
        <title>Sequencing and chromosome-scale assembly of the giantPleurodeles waltlgenome.</title>
        <authorList>
            <person name="Brown T."/>
            <person name="Elewa A."/>
            <person name="Iarovenko S."/>
            <person name="Subramanian E."/>
            <person name="Araus A.J."/>
            <person name="Petzold A."/>
            <person name="Susuki M."/>
            <person name="Suzuki K.-i.T."/>
            <person name="Hayashi T."/>
            <person name="Toyoda A."/>
            <person name="Oliveira C."/>
            <person name="Osipova E."/>
            <person name="Leigh N.D."/>
            <person name="Simon A."/>
            <person name="Yun M.H."/>
        </authorList>
    </citation>
    <scope>NUCLEOTIDE SEQUENCE</scope>
    <source>
        <strain evidence="2">20211129_DDA</strain>
        <tissue evidence="2">Liver</tissue>
    </source>
</reference>
<dbReference type="EMBL" id="JANPWB010000010">
    <property type="protein sequence ID" value="KAJ1139261.1"/>
    <property type="molecule type" value="Genomic_DNA"/>
</dbReference>
<sequence length="104" mass="11345">MGCAGGTQTRCLSGGAWPPVKPRAARHARGSLSHLLAWQSSHSKALVQPINEDSEVRLLPALPERSQERPFVHLTEGDSRRHGEDKAGIGDEVTEGRRSKSRRA</sequence>
<gene>
    <name evidence="2" type="ORF">NDU88_005636</name>
</gene>